<protein>
    <submittedName>
        <fullName evidence="1">Uncharacterized protein</fullName>
    </submittedName>
</protein>
<gene>
    <name evidence="1" type="ORF">ALC56_00169</name>
</gene>
<evidence type="ECO:0000313" key="1">
    <source>
        <dbReference type="EMBL" id="KYN45323.1"/>
    </source>
</evidence>
<dbReference type="Proteomes" id="UP000078541">
    <property type="component" value="Unassembled WGS sequence"/>
</dbReference>
<keyword evidence="2" id="KW-1185">Reference proteome</keyword>
<feature type="non-terminal residue" evidence="1">
    <location>
        <position position="1"/>
    </location>
</feature>
<organism evidence="1 2">
    <name type="scientific">Trachymyrmex septentrionalis</name>
    <dbReference type="NCBI Taxonomy" id="34720"/>
    <lineage>
        <taxon>Eukaryota</taxon>
        <taxon>Metazoa</taxon>
        <taxon>Ecdysozoa</taxon>
        <taxon>Arthropoda</taxon>
        <taxon>Hexapoda</taxon>
        <taxon>Insecta</taxon>
        <taxon>Pterygota</taxon>
        <taxon>Neoptera</taxon>
        <taxon>Endopterygota</taxon>
        <taxon>Hymenoptera</taxon>
        <taxon>Apocrita</taxon>
        <taxon>Aculeata</taxon>
        <taxon>Formicoidea</taxon>
        <taxon>Formicidae</taxon>
        <taxon>Myrmicinae</taxon>
        <taxon>Trachymyrmex</taxon>
    </lineage>
</organism>
<dbReference type="EMBL" id="KQ981169">
    <property type="protein sequence ID" value="KYN45323.1"/>
    <property type="molecule type" value="Genomic_DNA"/>
</dbReference>
<sequence>SSSPPQKSSSTSGTRFLLEISNGCRIITSLSDEGWFATRVNLVFGFLNPLKDDNEHSPFLSLSLSLSLSRTVCLSVG</sequence>
<accession>A0A195FY05</accession>
<name>A0A195FY05_9HYME</name>
<reference evidence="1 2" key="1">
    <citation type="submission" date="2016-03" db="EMBL/GenBank/DDBJ databases">
        <title>Trachymyrmex septentrionalis WGS genome.</title>
        <authorList>
            <person name="Nygaard S."/>
            <person name="Hu H."/>
            <person name="Boomsma J."/>
            <person name="Zhang G."/>
        </authorList>
    </citation>
    <scope>NUCLEOTIDE SEQUENCE [LARGE SCALE GENOMIC DNA]</scope>
    <source>
        <strain evidence="1">Tsep2-gDNA-1</strain>
        <tissue evidence="1">Whole body</tissue>
    </source>
</reference>
<dbReference type="AlphaFoldDB" id="A0A195FY05"/>
<proteinExistence type="predicted"/>
<evidence type="ECO:0000313" key="2">
    <source>
        <dbReference type="Proteomes" id="UP000078541"/>
    </source>
</evidence>